<dbReference type="RefSeq" id="WP_071060069.1">
    <property type="nucleotide sequence ID" value="NZ_JBFLUH010000149.1"/>
</dbReference>
<dbReference type="GO" id="GO:0003700">
    <property type="term" value="F:DNA-binding transcription factor activity"/>
    <property type="evidence" value="ECO:0007669"/>
    <property type="project" value="TreeGrafter"/>
</dbReference>
<dbReference type="Gene3D" id="1.10.357.10">
    <property type="entry name" value="Tetracycline Repressor, domain 2"/>
    <property type="match status" value="1"/>
</dbReference>
<comment type="caution">
    <text evidence="7">The sequence shown here is derived from an EMBL/GenBank/DDBJ whole genome shotgun (WGS) entry which is preliminary data.</text>
</comment>
<dbReference type="PROSITE" id="PS50977">
    <property type="entry name" value="HTH_TETR_2"/>
    <property type="match status" value="1"/>
</dbReference>
<evidence type="ECO:0000256" key="3">
    <source>
        <dbReference type="ARBA" id="ARBA00023163"/>
    </source>
</evidence>
<keyword evidence="1" id="KW-0805">Transcription regulation</keyword>
<gene>
    <name evidence="7" type="ORF">BBK14_10815</name>
</gene>
<feature type="domain" description="HTH tetR-type" evidence="6">
    <location>
        <begin position="12"/>
        <end position="72"/>
    </location>
</feature>
<dbReference type="InterPro" id="IPR009057">
    <property type="entry name" value="Homeodomain-like_sf"/>
</dbReference>
<dbReference type="InterPro" id="IPR050109">
    <property type="entry name" value="HTH-type_TetR-like_transc_reg"/>
</dbReference>
<evidence type="ECO:0000259" key="6">
    <source>
        <dbReference type="PROSITE" id="PS50977"/>
    </source>
</evidence>
<dbReference type="OrthoDB" id="3474596at2"/>
<dbReference type="InterPro" id="IPR001647">
    <property type="entry name" value="HTH_TetR"/>
</dbReference>
<feature type="region of interest" description="Disordered" evidence="5">
    <location>
        <begin position="191"/>
        <end position="210"/>
    </location>
</feature>
<feature type="DNA-binding region" description="H-T-H motif" evidence="4">
    <location>
        <begin position="35"/>
        <end position="54"/>
    </location>
</feature>
<evidence type="ECO:0000256" key="2">
    <source>
        <dbReference type="ARBA" id="ARBA00023125"/>
    </source>
</evidence>
<evidence type="ECO:0000313" key="8">
    <source>
        <dbReference type="Proteomes" id="UP000179769"/>
    </source>
</evidence>
<keyword evidence="3" id="KW-0804">Transcription</keyword>
<dbReference type="Proteomes" id="UP000179769">
    <property type="component" value="Unassembled WGS sequence"/>
</dbReference>
<dbReference type="EMBL" id="MAXA01000036">
    <property type="protein sequence ID" value="OHV43111.1"/>
    <property type="molecule type" value="Genomic_DNA"/>
</dbReference>
<dbReference type="AlphaFoldDB" id="A0A1S1RBE7"/>
<protein>
    <submittedName>
        <fullName evidence="7">TetR family transcriptional regulator</fullName>
    </submittedName>
</protein>
<dbReference type="PANTHER" id="PTHR30055:SF234">
    <property type="entry name" value="HTH-TYPE TRANSCRIPTIONAL REGULATOR BETI"/>
    <property type="match status" value="1"/>
</dbReference>
<dbReference type="Pfam" id="PF00440">
    <property type="entry name" value="TetR_N"/>
    <property type="match status" value="1"/>
</dbReference>
<proteinExistence type="predicted"/>
<evidence type="ECO:0000313" key="7">
    <source>
        <dbReference type="EMBL" id="OHV43111.1"/>
    </source>
</evidence>
<dbReference type="PRINTS" id="PR00455">
    <property type="entry name" value="HTHTETR"/>
</dbReference>
<keyword evidence="2 4" id="KW-0238">DNA-binding</keyword>
<sequence length="210" mass="23015">MTSPRRVGAVTSKTRVLLLDCAENLMLEQGYAAVTYRGVAAQAGVTSGLVQYYFPTLDDLLVALVRRGIEHSMARLATSLETSPPLRAVWEHAGDKTRAALMAEFMALANHHKTIRTELAKAGEQTRELALAAVSERSSDYRRSSATAPPEALIFLMISTPRMIAMEETVGLSTFHAETIDFIERYLDKVEPRAANSDKGPKPPPATTRE</sequence>
<name>A0A1S1RBE7_9ACTN</name>
<evidence type="ECO:0000256" key="4">
    <source>
        <dbReference type="PROSITE-ProRule" id="PRU00335"/>
    </source>
</evidence>
<keyword evidence="8" id="KW-1185">Reference proteome</keyword>
<reference evidence="8" key="1">
    <citation type="submission" date="2016-07" db="EMBL/GenBank/DDBJ databases">
        <title>Frankia sp. NRRL B-16219 Genome sequencing.</title>
        <authorList>
            <person name="Ghodhbane-Gtari F."/>
            <person name="Swanson E."/>
            <person name="Gueddou A."/>
            <person name="Louati M."/>
            <person name="Nouioui I."/>
            <person name="Hezbri K."/>
            <person name="Abebe-Akele F."/>
            <person name="Simpson S."/>
            <person name="Morris K."/>
            <person name="Thomas K."/>
            <person name="Gtari M."/>
            <person name="Tisa L.S."/>
        </authorList>
    </citation>
    <scope>NUCLEOTIDE SEQUENCE [LARGE SCALE GENOMIC DNA]</scope>
    <source>
        <strain evidence="8">NRRL B-16219</strain>
    </source>
</reference>
<accession>A0A1S1RBE7</accession>
<organism evidence="7 8">
    <name type="scientific">Parafrankia soli</name>
    <dbReference type="NCBI Taxonomy" id="2599596"/>
    <lineage>
        <taxon>Bacteria</taxon>
        <taxon>Bacillati</taxon>
        <taxon>Actinomycetota</taxon>
        <taxon>Actinomycetes</taxon>
        <taxon>Frankiales</taxon>
        <taxon>Frankiaceae</taxon>
        <taxon>Parafrankia</taxon>
    </lineage>
</organism>
<dbReference type="SUPFAM" id="SSF46689">
    <property type="entry name" value="Homeodomain-like"/>
    <property type="match status" value="1"/>
</dbReference>
<evidence type="ECO:0000256" key="1">
    <source>
        <dbReference type="ARBA" id="ARBA00023015"/>
    </source>
</evidence>
<dbReference type="PANTHER" id="PTHR30055">
    <property type="entry name" value="HTH-TYPE TRANSCRIPTIONAL REGULATOR RUTR"/>
    <property type="match status" value="1"/>
</dbReference>
<evidence type="ECO:0000256" key="5">
    <source>
        <dbReference type="SAM" id="MobiDB-lite"/>
    </source>
</evidence>
<dbReference type="GO" id="GO:0000976">
    <property type="term" value="F:transcription cis-regulatory region binding"/>
    <property type="evidence" value="ECO:0007669"/>
    <property type="project" value="TreeGrafter"/>
</dbReference>